<evidence type="ECO:0000256" key="1">
    <source>
        <dbReference type="SAM" id="Phobius"/>
    </source>
</evidence>
<evidence type="ECO:0000313" key="2">
    <source>
        <dbReference type="EMBL" id="EEW38154.1"/>
    </source>
</evidence>
<dbReference type="RefSeq" id="WP_005605083.1">
    <property type="nucleotide sequence ID" value="NZ_CP102283.1"/>
</dbReference>
<proteinExistence type="predicted"/>
<keyword evidence="1" id="KW-0472">Membrane</keyword>
<dbReference type="EMBL" id="ACKZ01000007">
    <property type="protein sequence ID" value="EEW38154.1"/>
    <property type="molecule type" value="Genomic_DNA"/>
</dbReference>
<dbReference type="AlphaFoldDB" id="C8NE02"/>
<keyword evidence="1" id="KW-0812">Transmembrane</keyword>
<name>C8NE02_9LACT</name>
<protein>
    <submittedName>
        <fullName evidence="2">Prepilin-type cleavage/methylation N-terminal domain protein</fullName>
    </submittedName>
</protein>
<evidence type="ECO:0000313" key="3">
    <source>
        <dbReference type="Proteomes" id="UP000005926"/>
    </source>
</evidence>
<dbReference type="GeneID" id="78411586"/>
<dbReference type="HOGENOM" id="CLU_2034776_0_0_9"/>
<keyword evidence="3" id="KW-1185">Reference proteome</keyword>
<reference evidence="2 3" key="1">
    <citation type="submission" date="2009-08" db="EMBL/GenBank/DDBJ databases">
        <authorList>
            <person name="Muzny D."/>
            <person name="Qin X."/>
            <person name="Deng J."/>
            <person name="Jiang H."/>
            <person name="Liu Y."/>
            <person name="Qu J."/>
            <person name="Song X.-Z."/>
            <person name="Zhang L."/>
            <person name="Thornton R."/>
            <person name="Coyle M."/>
            <person name="Francisco L."/>
            <person name="Jackson L."/>
            <person name="Javaid M."/>
            <person name="Korchina V."/>
            <person name="Kovar C."/>
            <person name="Mata R."/>
            <person name="Mathew T."/>
            <person name="Ngo R."/>
            <person name="Nguyen L."/>
            <person name="Nguyen N."/>
            <person name="Okwuonu G."/>
            <person name="Ongeri F."/>
            <person name="Pham C."/>
            <person name="Simmons D."/>
            <person name="Wilczek-Boney K."/>
            <person name="Hale W."/>
            <person name="Jakkamsetti A."/>
            <person name="Pham P."/>
            <person name="Ruth R."/>
            <person name="San Lucas F."/>
            <person name="Warren J."/>
            <person name="Zhang J."/>
            <person name="Zhao Z."/>
            <person name="Zhou C."/>
            <person name="Zhu D."/>
            <person name="Lee S."/>
            <person name="Bess C."/>
            <person name="Blankenburg K."/>
            <person name="Forbes L."/>
            <person name="Fu Q."/>
            <person name="Gubbala S."/>
            <person name="Hirani K."/>
            <person name="Jayaseelan J.C."/>
            <person name="Lara F."/>
            <person name="Munidasa M."/>
            <person name="Palculict T."/>
            <person name="Patil S."/>
            <person name="Pu L.-L."/>
            <person name="Saada N."/>
            <person name="Tang L."/>
            <person name="Weissenberger G."/>
            <person name="Zhu Y."/>
            <person name="Hemphill L."/>
            <person name="Shang Y."/>
            <person name="Youmans B."/>
            <person name="Ayvaz T."/>
            <person name="Ross M."/>
            <person name="Santibanez J."/>
            <person name="Aqrawi P."/>
            <person name="Gross S."/>
            <person name="Joshi V."/>
            <person name="Fowler G."/>
            <person name="Nazareth L."/>
            <person name="Reid J."/>
            <person name="Worley K."/>
            <person name="Petrosino J."/>
            <person name="Highlander S."/>
            <person name="Gibbs R."/>
        </authorList>
    </citation>
    <scope>NUCLEOTIDE SEQUENCE [LARGE SCALE GENOMIC DNA]</scope>
    <source>
        <strain evidence="2 3">ATCC 49175</strain>
    </source>
</reference>
<gene>
    <name evidence="2" type="ORF">HMPREF0444_0147</name>
</gene>
<accession>C8NE02</accession>
<keyword evidence="1" id="KW-1133">Transmembrane helix</keyword>
<comment type="caution">
    <text evidence="2">The sequence shown here is derived from an EMBL/GenBank/DDBJ whole genome shotgun (WGS) entry which is preliminary data.</text>
</comment>
<sequence length="121" mass="13417">MLKLPTSRGYVLLEALIGLMVLSVIVSLISFTVGQLYRRQQLKGCFLDAASTQLMDLQASATYPTTIDKLPNEEFQKMKKVTLEKVNSTGSPTIVTVSCGEHKEVFQINAITEKKVRISSH</sequence>
<organism evidence="2 3">
    <name type="scientific">Granulicatella adiacens ATCC 49175</name>
    <dbReference type="NCBI Taxonomy" id="638301"/>
    <lineage>
        <taxon>Bacteria</taxon>
        <taxon>Bacillati</taxon>
        <taxon>Bacillota</taxon>
        <taxon>Bacilli</taxon>
        <taxon>Lactobacillales</taxon>
        <taxon>Carnobacteriaceae</taxon>
        <taxon>Granulicatella</taxon>
    </lineage>
</organism>
<feature type="transmembrane region" description="Helical" evidence="1">
    <location>
        <begin position="12"/>
        <end position="33"/>
    </location>
</feature>
<dbReference type="STRING" id="638301.HMPREF0444_0147"/>
<dbReference type="Proteomes" id="UP000005926">
    <property type="component" value="Unassembled WGS sequence"/>
</dbReference>